<keyword evidence="2 3" id="KW-0472">Membrane</keyword>
<dbReference type="PANTHER" id="PTHR30203:SF33">
    <property type="entry name" value="BLR4455 PROTEIN"/>
    <property type="match status" value="1"/>
</dbReference>
<protein>
    <submittedName>
        <fullName evidence="4">Outer membrane efflux protein</fullName>
    </submittedName>
</protein>
<dbReference type="Gene3D" id="1.20.1600.10">
    <property type="entry name" value="Outer membrane efflux proteins (OEP)"/>
    <property type="match status" value="1"/>
</dbReference>
<comment type="subcellular location">
    <subcellularLocation>
        <location evidence="2">Cell outer membrane</location>
        <topology evidence="2">Lipid-anchor</topology>
    </subcellularLocation>
</comment>
<evidence type="ECO:0000256" key="3">
    <source>
        <dbReference type="SAM" id="Phobius"/>
    </source>
</evidence>
<feature type="transmembrane region" description="Helical" evidence="3">
    <location>
        <begin position="12"/>
        <end position="31"/>
    </location>
</feature>
<keyword evidence="2" id="KW-0564">Palmitate</keyword>
<evidence type="ECO:0000256" key="2">
    <source>
        <dbReference type="RuleBase" id="RU362097"/>
    </source>
</evidence>
<dbReference type="Gene3D" id="2.20.200.10">
    <property type="entry name" value="Outer membrane efflux proteins (OEP)"/>
    <property type="match status" value="1"/>
</dbReference>
<evidence type="ECO:0000313" key="5">
    <source>
        <dbReference type="Proteomes" id="UP000054695"/>
    </source>
</evidence>
<evidence type="ECO:0000256" key="1">
    <source>
        <dbReference type="ARBA" id="ARBA00007613"/>
    </source>
</evidence>
<name>A0A0W0RQA4_LEGBO</name>
<comment type="caution">
    <text evidence="4">The sequence shown here is derived from an EMBL/GenBank/DDBJ whole genome shotgun (WGS) entry which is preliminary data.</text>
</comment>
<keyword evidence="2" id="KW-0449">Lipoprotein</keyword>
<sequence length="527" mass="58426">MKLIRPFIYYREILNYVSMLIISLLIGLHMWHYTRLLHKKSPVCCFLLRLVNYMKPTYQTLIGFIGTIALCSCTVGPDFVSPSPIIKQTYTSKSTSQFGSQHIELNKKTSLTWWKEFHSATLNGLMEQGIKRNYSLTAMRESLAQAKELVSASQGQLWPQAGVNAGIGRQQYGPATFGPVNLRIEPFSYYQIGPNASYTLDVFGGIRRTIEKRKALALYQQHELDAAFLTLTGNIATTSLTIATIKARIDVLKDIIQDDEKNLQLIQKSFTVGSSSRSDVLSAQSQLTNDETLLPSLYQQLHVAQNELNVLLGTIPTHSHSLIFHLKDFTLPKKLPLELPSELAHKRPDILAAEASLHAASADIGIATAHLYPNITLSATLLQEGVIPGAPLSISPNAWSLLGNLTTPIFSGGTLRAQRRASIHAYQSAFAQYQEIVLKAFYQVSNLLYALKHDAEELALQKKAMLTAKESLRIARLSFTAGVVGVLEVLDAERLYAQSRLGYVNAQAQRYQDTIQLYLALGGGLHP</sequence>
<dbReference type="SUPFAM" id="SSF56954">
    <property type="entry name" value="Outer membrane efflux proteins (OEP)"/>
    <property type="match status" value="1"/>
</dbReference>
<keyword evidence="2" id="KW-1134">Transmembrane beta strand</keyword>
<dbReference type="GO" id="GO:0015562">
    <property type="term" value="F:efflux transmembrane transporter activity"/>
    <property type="evidence" value="ECO:0007669"/>
    <property type="project" value="InterPro"/>
</dbReference>
<reference evidence="4 5" key="1">
    <citation type="submission" date="2015-11" db="EMBL/GenBank/DDBJ databases">
        <title>Genomic analysis of 38 Legionella species identifies large and diverse effector repertoires.</title>
        <authorList>
            <person name="Burstein D."/>
            <person name="Amaro F."/>
            <person name="Zusman T."/>
            <person name="Lifshitz Z."/>
            <person name="Cohen O."/>
            <person name="Gilbert J.A."/>
            <person name="Pupko T."/>
            <person name="Shuman H.A."/>
            <person name="Segal G."/>
        </authorList>
    </citation>
    <scope>NUCLEOTIDE SEQUENCE [LARGE SCALE GENOMIC DNA]</scope>
    <source>
        <strain evidence="4 5">WIGA</strain>
    </source>
</reference>
<proteinExistence type="inferred from homology"/>
<comment type="similarity">
    <text evidence="1 2">Belongs to the outer membrane factor (OMF) (TC 1.B.17) family.</text>
</comment>
<dbReference type="GO" id="GO:0009279">
    <property type="term" value="C:cell outer membrane"/>
    <property type="evidence" value="ECO:0007669"/>
    <property type="project" value="UniProtKB-SubCell"/>
</dbReference>
<dbReference type="InterPro" id="IPR003423">
    <property type="entry name" value="OMP_efflux"/>
</dbReference>
<evidence type="ECO:0000313" key="4">
    <source>
        <dbReference type="EMBL" id="KTC73220.1"/>
    </source>
</evidence>
<accession>A0A0W0RQA4</accession>
<dbReference type="AlphaFoldDB" id="A0A0W0RQA4"/>
<dbReference type="Pfam" id="PF02321">
    <property type="entry name" value="OEP"/>
    <property type="match status" value="2"/>
</dbReference>
<dbReference type="InterPro" id="IPR010131">
    <property type="entry name" value="MdtP/NodT-like"/>
</dbReference>
<organism evidence="4 5">
    <name type="scientific">Legionella bozemanae</name>
    <name type="common">Fluoribacter bozemanae</name>
    <dbReference type="NCBI Taxonomy" id="447"/>
    <lineage>
        <taxon>Bacteria</taxon>
        <taxon>Pseudomonadati</taxon>
        <taxon>Pseudomonadota</taxon>
        <taxon>Gammaproteobacteria</taxon>
        <taxon>Legionellales</taxon>
        <taxon>Legionellaceae</taxon>
        <taxon>Legionella</taxon>
    </lineage>
</organism>
<dbReference type="Proteomes" id="UP000054695">
    <property type="component" value="Unassembled WGS sequence"/>
</dbReference>
<dbReference type="STRING" id="447.Lboz_1866"/>
<dbReference type="PANTHER" id="PTHR30203">
    <property type="entry name" value="OUTER MEMBRANE CATION EFFLUX PROTEIN"/>
    <property type="match status" value="1"/>
</dbReference>
<gene>
    <name evidence="4" type="ORF">Lboz_1866</name>
</gene>
<dbReference type="NCBIfam" id="TIGR01845">
    <property type="entry name" value="outer_NodT"/>
    <property type="match status" value="1"/>
</dbReference>
<dbReference type="EMBL" id="LNXU01000019">
    <property type="protein sequence ID" value="KTC73220.1"/>
    <property type="molecule type" value="Genomic_DNA"/>
</dbReference>
<keyword evidence="2 3" id="KW-0812">Transmembrane</keyword>
<keyword evidence="3" id="KW-1133">Transmembrane helix</keyword>
<dbReference type="PATRIC" id="fig|447.4.peg.1984"/>
<keyword evidence="5" id="KW-1185">Reference proteome</keyword>